<dbReference type="InterPro" id="IPR036388">
    <property type="entry name" value="WH-like_DNA-bd_sf"/>
</dbReference>
<name>A0A3M0M8J7_9RHOB</name>
<dbReference type="AlphaFoldDB" id="A0A3M0M8J7"/>
<proteinExistence type="predicted"/>
<feature type="region of interest" description="Disordered" evidence="1">
    <location>
        <begin position="1"/>
        <end position="26"/>
    </location>
</feature>
<dbReference type="EMBL" id="QOKZ01000006">
    <property type="protein sequence ID" value="RMC33725.1"/>
    <property type="molecule type" value="Genomic_DNA"/>
</dbReference>
<evidence type="ECO:0000313" key="2">
    <source>
        <dbReference type="EMBL" id="RMC33725.1"/>
    </source>
</evidence>
<dbReference type="Gene3D" id="1.10.10.10">
    <property type="entry name" value="Winged helix-like DNA-binding domain superfamily/Winged helix DNA-binding domain"/>
    <property type="match status" value="1"/>
</dbReference>
<dbReference type="Proteomes" id="UP000273516">
    <property type="component" value="Unassembled WGS sequence"/>
</dbReference>
<evidence type="ECO:0000313" key="3">
    <source>
        <dbReference type="Proteomes" id="UP000273516"/>
    </source>
</evidence>
<sequence>MEHHEQDDEQVFPGNTRACGSQVLGNAERHESRRAAILLVSAKIDCAPQTLIEWVKKAEMALGEQAGVTNEIFRKASAYFSQAELDRRPKS</sequence>
<accession>A0A3M0M8J7</accession>
<protein>
    <recommendedName>
        <fullName evidence="4">Transposase</fullName>
    </recommendedName>
</protein>
<evidence type="ECO:0000256" key="1">
    <source>
        <dbReference type="SAM" id="MobiDB-lite"/>
    </source>
</evidence>
<reference evidence="2 3" key="1">
    <citation type="submission" date="2018-07" db="EMBL/GenBank/DDBJ databases">
        <authorList>
            <person name="Zhang Y."/>
            <person name="Wang L."/>
            <person name="Ma S."/>
        </authorList>
    </citation>
    <scope>NUCLEOTIDE SEQUENCE [LARGE SCALE GENOMIC DNA]</scope>
    <source>
        <strain evidence="2 3">4-2</strain>
    </source>
</reference>
<evidence type="ECO:0008006" key="4">
    <source>
        <dbReference type="Google" id="ProtNLM"/>
    </source>
</evidence>
<dbReference type="RefSeq" id="WP_122113279.1">
    <property type="nucleotide sequence ID" value="NZ_QOKZ01000006.1"/>
</dbReference>
<gene>
    <name evidence="2" type="ORF">C9E81_15575</name>
</gene>
<organism evidence="2 3">
    <name type="scientific">Paracoccus alkanivorans</name>
    <dbReference type="NCBI Taxonomy" id="2116655"/>
    <lineage>
        <taxon>Bacteria</taxon>
        <taxon>Pseudomonadati</taxon>
        <taxon>Pseudomonadota</taxon>
        <taxon>Alphaproteobacteria</taxon>
        <taxon>Rhodobacterales</taxon>
        <taxon>Paracoccaceae</taxon>
        <taxon>Paracoccus</taxon>
    </lineage>
</organism>
<keyword evidence="3" id="KW-1185">Reference proteome</keyword>
<dbReference type="OrthoDB" id="9803878at2"/>
<comment type="caution">
    <text evidence="2">The sequence shown here is derived from an EMBL/GenBank/DDBJ whole genome shotgun (WGS) entry which is preliminary data.</text>
</comment>